<keyword evidence="1" id="KW-0238">DNA-binding</keyword>
<evidence type="ECO:0000259" key="3">
    <source>
        <dbReference type="PROSITE" id="PS50071"/>
    </source>
</evidence>
<dbReference type="HOGENOM" id="CLU_1175596_0_0_1"/>
<dbReference type="AlphaFoldDB" id="B0CR55"/>
<evidence type="ECO:0000256" key="1">
    <source>
        <dbReference type="PROSITE-ProRule" id="PRU00108"/>
    </source>
</evidence>
<accession>B0CR55</accession>
<dbReference type="OrthoDB" id="2963517at2759"/>
<dbReference type="EMBL" id="DS547091">
    <property type="protein sequence ID" value="EDR15761.1"/>
    <property type="molecule type" value="Genomic_DNA"/>
</dbReference>
<dbReference type="Proteomes" id="UP000001194">
    <property type="component" value="Unassembled WGS sequence"/>
</dbReference>
<name>B0CR55_LACBS</name>
<dbReference type="InterPro" id="IPR009057">
    <property type="entry name" value="Homeodomain-like_sf"/>
</dbReference>
<feature type="DNA-binding region" description="Homeobox" evidence="1">
    <location>
        <begin position="118"/>
        <end position="178"/>
    </location>
</feature>
<dbReference type="KEGG" id="lbc:LACBIDRAFT_301023"/>
<dbReference type="CDD" id="cd00086">
    <property type="entry name" value="homeodomain"/>
    <property type="match status" value="1"/>
</dbReference>
<evidence type="ECO:0000313" key="4">
    <source>
        <dbReference type="EMBL" id="EDR15761.1"/>
    </source>
</evidence>
<keyword evidence="1" id="KW-0539">Nucleus</keyword>
<gene>
    <name evidence="4" type="ORF">LACBIDRAFT_301023</name>
</gene>
<dbReference type="InterPro" id="IPR001356">
    <property type="entry name" value="HD"/>
</dbReference>
<protein>
    <submittedName>
        <fullName evidence="4">Predicted protein</fullName>
    </submittedName>
</protein>
<feature type="domain" description="Homeobox" evidence="3">
    <location>
        <begin position="116"/>
        <end position="177"/>
    </location>
</feature>
<feature type="region of interest" description="Disordered" evidence="2">
    <location>
        <begin position="53"/>
        <end position="100"/>
    </location>
</feature>
<dbReference type="RefSeq" id="XP_001873969.1">
    <property type="nucleotide sequence ID" value="XM_001873934.1"/>
</dbReference>
<dbReference type="Gene3D" id="1.10.10.60">
    <property type="entry name" value="Homeodomain-like"/>
    <property type="match status" value="1"/>
</dbReference>
<keyword evidence="5" id="KW-1185">Reference proteome</keyword>
<organism evidence="5">
    <name type="scientific">Laccaria bicolor (strain S238N-H82 / ATCC MYA-4686)</name>
    <name type="common">Bicoloured deceiver</name>
    <name type="synonym">Laccaria laccata var. bicolor</name>
    <dbReference type="NCBI Taxonomy" id="486041"/>
    <lineage>
        <taxon>Eukaryota</taxon>
        <taxon>Fungi</taxon>
        <taxon>Dikarya</taxon>
        <taxon>Basidiomycota</taxon>
        <taxon>Agaricomycotina</taxon>
        <taxon>Agaricomycetes</taxon>
        <taxon>Agaricomycetidae</taxon>
        <taxon>Agaricales</taxon>
        <taxon>Agaricineae</taxon>
        <taxon>Hydnangiaceae</taxon>
        <taxon>Laccaria</taxon>
    </lineage>
</organism>
<dbReference type="InParanoid" id="B0CR55"/>
<evidence type="ECO:0000256" key="2">
    <source>
        <dbReference type="SAM" id="MobiDB-lite"/>
    </source>
</evidence>
<dbReference type="GeneID" id="6069033"/>
<proteinExistence type="predicted"/>
<comment type="subcellular location">
    <subcellularLocation>
        <location evidence="1">Nucleus</location>
    </subcellularLocation>
</comment>
<keyword evidence="1" id="KW-0371">Homeobox</keyword>
<sequence length="236" mass="27094">MTPSPPHGPLHFLADVAIHPARHYTSQTDNAAGPSNQYSMSSPTVASLHISCGKDASSLSSPEPIPLKRSNSSNRFDTETRSSLRRKKNHKTPSYSSKARLQLKNRRKELMEKAMKIRSLDNSPVNSRQFIVLRMVYDEITMYPSESWMVLMAIIIRRAFKQVKNWFSNERQKNRSGKVIPVETGEGDKVRLRPLAIQAFQEWSDKLFEEVVMIHNYKVLRNSRQEDAPMDFPHAQ</sequence>
<reference evidence="4 5" key="1">
    <citation type="journal article" date="2008" name="Nature">
        <title>The genome of Laccaria bicolor provides insights into mycorrhizal symbiosis.</title>
        <authorList>
            <person name="Martin F."/>
            <person name="Aerts A."/>
            <person name="Ahren D."/>
            <person name="Brun A."/>
            <person name="Danchin E.G.J."/>
            <person name="Duchaussoy F."/>
            <person name="Gibon J."/>
            <person name="Kohler A."/>
            <person name="Lindquist E."/>
            <person name="Pereda V."/>
            <person name="Salamov A."/>
            <person name="Shapiro H.J."/>
            <person name="Wuyts J."/>
            <person name="Blaudez D."/>
            <person name="Buee M."/>
            <person name="Brokstein P."/>
            <person name="Canbaeck B."/>
            <person name="Cohen D."/>
            <person name="Courty P.E."/>
            <person name="Coutinho P.M."/>
            <person name="Delaruelle C."/>
            <person name="Detter J.C."/>
            <person name="Deveau A."/>
            <person name="DiFazio S."/>
            <person name="Duplessis S."/>
            <person name="Fraissinet-Tachet L."/>
            <person name="Lucic E."/>
            <person name="Frey-Klett P."/>
            <person name="Fourrey C."/>
            <person name="Feussner I."/>
            <person name="Gay G."/>
            <person name="Grimwood J."/>
            <person name="Hoegger P.J."/>
            <person name="Jain P."/>
            <person name="Kilaru S."/>
            <person name="Labbe J."/>
            <person name="Lin Y.C."/>
            <person name="Legue V."/>
            <person name="Le Tacon F."/>
            <person name="Marmeisse R."/>
            <person name="Melayah D."/>
            <person name="Montanini B."/>
            <person name="Muratet M."/>
            <person name="Nehls U."/>
            <person name="Niculita-Hirzel H."/>
            <person name="Oudot-Le Secq M.P."/>
            <person name="Peter M."/>
            <person name="Quesneville H."/>
            <person name="Rajashekar B."/>
            <person name="Reich M."/>
            <person name="Rouhier N."/>
            <person name="Schmutz J."/>
            <person name="Yin T."/>
            <person name="Chalot M."/>
            <person name="Henrissat B."/>
            <person name="Kuees U."/>
            <person name="Lucas S."/>
            <person name="Van de Peer Y."/>
            <person name="Podila G.K."/>
            <person name="Polle A."/>
            <person name="Pukkila P.J."/>
            <person name="Richardson P.M."/>
            <person name="Rouze P."/>
            <person name="Sanders I.R."/>
            <person name="Stajich J.E."/>
            <person name="Tunlid A."/>
            <person name="Tuskan G."/>
            <person name="Grigoriev I.V."/>
        </authorList>
    </citation>
    <scope>NUCLEOTIDE SEQUENCE [LARGE SCALE GENOMIC DNA]</scope>
    <source>
        <strain evidence="5">S238N-H82 / ATCC MYA-4686</strain>
    </source>
</reference>
<evidence type="ECO:0000313" key="5">
    <source>
        <dbReference type="Proteomes" id="UP000001194"/>
    </source>
</evidence>
<dbReference type="GO" id="GO:0003677">
    <property type="term" value="F:DNA binding"/>
    <property type="evidence" value="ECO:0007669"/>
    <property type="project" value="UniProtKB-UniRule"/>
</dbReference>
<dbReference type="SUPFAM" id="SSF46689">
    <property type="entry name" value="Homeodomain-like"/>
    <property type="match status" value="1"/>
</dbReference>
<dbReference type="GO" id="GO:0005634">
    <property type="term" value="C:nucleus"/>
    <property type="evidence" value="ECO:0007669"/>
    <property type="project" value="UniProtKB-SubCell"/>
</dbReference>
<dbReference type="PROSITE" id="PS50071">
    <property type="entry name" value="HOMEOBOX_2"/>
    <property type="match status" value="1"/>
</dbReference>